<evidence type="ECO:0000313" key="16">
    <source>
        <dbReference type="RefSeq" id="XP_017776695.1"/>
    </source>
</evidence>
<evidence type="ECO:0000313" key="15">
    <source>
        <dbReference type="Proteomes" id="UP000695000"/>
    </source>
</evidence>
<keyword evidence="6 10" id="KW-0418">Kinase</keyword>
<dbReference type="SMART" id="SM00330">
    <property type="entry name" value="PIPKc"/>
    <property type="match status" value="1"/>
</dbReference>
<dbReference type="Gene3D" id="3.30.810.10">
    <property type="entry name" value="2-Layer Sandwich"/>
    <property type="match status" value="1"/>
</dbReference>
<protein>
    <recommendedName>
        <fullName evidence="1">1-phosphatidylinositol-3-phosphate 5-kinase</fullName>
        <ecNumber evidence="1">2.7.1.150</ecNumber>
    </recommendedName>
</protein>
<evidence type="ECO:0000256" key="9">
    <source>
        <dbReference type="PROSITE-ProRule" id="PRU00091"/>
    </source>
</evidence>
<feature type="domain" description="DEP" evidence="13">
    <location>
        <begin position="281"/>
        <end position="355"/>
    </location>
</feature>
<dbReference type="InterPro" id="IPR027409">
    <property type="entry name" value="GroEL-like_apical_dom_sf"/>
</dbReference>
<dbReference type="InterPro" id="IPR000306">
    <property type="entry name" value="Znf_FYVE"/>
</dbReference>
<evidence type="ECO:0000256" key="8">
    <source>
        <dbReference type="ARBA" id="ARBA00022840"/>
    </source>
</evidence>
<feature type="region of interest" description="Disordered" evidence="11">
    <location>
        <begin position="1427"/>
        <end position="1462"/>
    </location>
</feature>
<dbReference type="CDD" id="cd17300">
    <property type="entry name" value="PIPKc_PIKfyve"/>
    <property type="match status" value="1"/>
</dbReference>
<dbReference type="SUPFAM" id="SSF57903">
    <property type="entry name" value="FYVE/PHD zinc finger"/>
    <property type="match status" value="1"/>
</dbReference>
<dbReference type="EC" id="2.7.1.150" evidence="1"/>
<reference evidence="16" key="1">
    <citation type="submission" date="2025-08" db="UniProtKB">
        <authorList>
            <consortium name="RefSeq"/>
        </authorList>
    </citation>
    <scope>IDENTIFICATION</scope>
    <source>
        <tissue evidence="16">Whole Larva</tissue>
    </source>
</reference>
<dbReference type="PANTHER" id="PTHR46715">
    <property type="entry name" value="1-PHOSPHATIDYLINOSITOL 3-PHOSPHATE 5-KINASE"/>
    <property type="match status" value="1"/>
</dbReference>
<feature type="compositionally biased region" description="Basic and acidic residues" evidence="11">
    <location>
        <begin position="1445"/>
        <end position="1455"/>
    </location>
</feature>
<dbReference type="PROSITE" id="PS51455">
    <property type="entry name" value="PIPK"/>
    <property type="match status" value="1"/>
</dbReference>
<feature type="region of interest" description="Disordered" evidence="11">
    <location>
        <begin position="1272"/>
        <end position="1343"/>
    </location>
</feature>
<keyword evidence="7" id="KW-0862">Zinc</keyword>
<keyword evidence="8 10" id="KW-0067">ATP-binding</keyword>
<evidence type="ECO:0000259" key="12">
    <source>
        <dbReference type="PROSITE" id="PS50178"/>
    </source>
</evidence>
<evidence type="ECO:0000256" key="10">
    <source>
        <dbReference type="PROSITE-ProRule" id="PRU00781"/>
    </source>
</evidence>
<sequence>MNKNLKSPTKLTEFAPLQAEEKQAKVGQFFSKFFKRATATVETVSNPETNADNVSQEALPSWAIDKEAEPHQETVVYNVDVTDGRSLPNVLKRIINLLAMKSNNLQAYSDSDLKQYWMPDSVSKECYECCEKFTTFRRRHHCRVCGQIFCSSCCNQQIPGKIFGCTGDLRVCTYCCKVVLSYLKSSDISSDLNSDLKVLQESLRGRCSSTSLNQNLLSPNANSVKSIEAGGTLKRKISVGYQEEKFAAGRSSVSYLSSEEKLRALQNSTSLRNLYEEISKPNSGIEFTSRRYRLRNYNDCLMGSELVDWLIRQQKANSRIQASALCQALLDGGYMVCISEPCTFIDGMSLYKLGVVSSPEVIQSEQTFEATNQDEPSWVQYVPHETSTNDSENEQLSPKNLQLTSSSSYTLDLNVGANTVYLSRPPISSGSIDESDADLQKCQIACNDTTMVRTSEQREFVPESGWHNVTLLREENGEKAAYEVLSNAFSQHESSLCKQLLSVNGLSLTWSEYILPLVREIVDVIRPDVNHDAEELDIRQYVKFKVVSGGHRSNCELVRGIVCSKNVVHKAMSVKLENPKILLLEGSIVYQRTEGRLMSLEPVLMQEHEYLRHVAARINALQPNIVIVQKNVSRLAQDLLREQGVTLVINVKQKILERISRCTQADIISPVDVHIGRPRLGTCKKFYLRTFEVERGRSKTLMYFEGLPNAHLGATVLLRGGFKSELVHLKNVMSFLLFACYNWRLEKSLLMDAFAVPPNNKYEFFDESKENSPITEVAKFETKVKKIDEKAKPEIVKESINDFSDPLHSCKVEDFKENCEKLSVAELPLSNHFRKALDDTILCISPYLVFSMPYLETENGRKCRLRNFFPEQIYYSDQFSNQKKKRSLKEDNIDLVNNIDHLKSPHEFVTTSICTNVDSNDIQAVLANFRAVGGRLPKKQVLDIVCTEDDRVEKKEKFLDPRNVFDPRNHQRLAVLFCSFSQNSSNAPAFCVNPWVVTMDFYGRNDIPLGCFLERYCYRPTYTCQSKCDTPMMQHTRRFVHYNGCVSISLYHVEKSMEEKIIMWSWCSKCQIVSPMVPMSSDTWSCSFAKYLELRFHGGIYTRRSNTLCQHSLHHDYHQYFSYKDVAVCFKYTTVQLWEIYLPSFTIEMHYSSSKQQCELIEEMKVLASKGHDIFSLVSEQLALLPHEVDIVKTYKQNLAKDQSIFKQRIEEIQLKLTSPTIENKENDFKDPNLELQRAFWRISDALVRIKRMIVETVDVWKTKLSDAAIKKEEKKKDRNSHQELESPSSETRYLLSETSDSEGNKDEPTNVGIITKKNRSLDQGDEDPKASPKCHQRSQSDGTVLSQLEDVCDGKKEVDRKSVKNIFSIFSSTPFTIPPPFNNNEHYTLASGVYAPIVVYENEPSSIVAYALNSFEYKKVFEELSGKKPQSAEQTPSPVHKRKNQSDRSERGESGEFGASNEKTSGLLSFLRNKESKSDISNSATANVSEMSQSFEAPPVEKVEDHKKSKTEHIEIQFEDVNCNFFCRIFCAEKFATLRKSVLPIGEEAYIRSLSRSVQWNARGGKSGSTFCKTMDDRFILKEMPKSEVQLFLESAPSYFAYLHRCLSAAQPTLLGKIIGIYQIIYRNVTTNATLRTHLLVMENLFYNRVVTQKFDLKGSMRNRLVNPDNQDGEIVLLDENLLKMTCDNPLYVLPHSKAVLIAAIQNDTEYLSTQSVMDYSLLVGLDSENKELVLGIIDYIRTFTWDKKLETIVKKTGLLGGQGKLPTIISPQEYQKRFEDAMHRYFLEVPDPWAGLGKGLEY</sequence>
<dbReference type="InterPro" id="IPR000591">
    <property type="entry name" value="DEP_dom"/>
</dbReference>
<dbReference type="InterPro" id="IPR036390">
    <property type="entry name" value="WH_DNA-bd_sf"/>
</dbReference>
<dbReference type="CDD" id="cd03334">
    <property type="entry name" value="Fab1_TCP"/>
    <property type="match status" value="1"/>
</dbReference>
<organism evidence="15 16">
    <name type="scientific">Nicrophorus vespilloides</name>
    <name type="common">Boreal carrion beetle</name>
    <dbReference type="NCBI Taxonomy" id="110193"/>
    <lineage>
        <taxon>Eukaryota</taxon>
        <taxon>Metazoa</taxon>
        <taxon>Ecdysozoa</taxon>
        <taxon>Arthropoda</taxon>
        <taxon>Hexapoda</taxon>
        <taxon>Insecta</taxon>
        <taxon>Pterygota</taxon>
        <taxon>Neoptera</taxon>
        <taxon>Endopterygota</taxon>
        <taxon>Coleoptera</taxon>
        <taxon>Polyphaga</taxon>
        <taxon>Staphyliniformia</taxon>
        <taxon>Silphidae</taxon>
        <taxon>Nicrophorinae</taxon>
        <taxon>Nicrophorus</taxon>
    </lineage>
</organism>
<dbReference type="Pfam" id="PF00118">
    <property type="entry name" value="Cpn60_TCP1"/>
    <property type="match status" value="1"/>
</dbReference>
<dbReference type="InterPro" id="IPR027484">
    <property type="entry name" value="PInositol-4-P-5-kinase_N"/>
</dbReference>
<dbReference type="SUPFAM" id="SSF46785">
    <property type="entry name" value="Winged helix' DNA-binding domain"/>
    <property type="match status" value="1"/>
</dbReference>
<dbReference type="InterPro" id="IPR043548">
    <property type="entry name" value="PIKfyve"/>
</dbReference>
<gene>
    <name evidence="16" type="primary">LOC108562777</name>
</gene>
<dbReference type="Pfam" id="PF00610">
    <property type="entry name" value="DEP"/>
    <property type="match status" value="1"/>
</dbReference>
<dbReference type="RefSeq" id="XP_017776695.1">
    <property type="nucleotide sequence ID" value="XM_017921206.1"/>
</dbReference>
<keyword evidence="15" id="KW-1185">Reference proteome</keyword>
<evidence type="ECO:0000256" key="3">
    <source>
        <dbReference type="ARBA" id="ARBA00022723"/>
    </source>
</evidence>
<evidence type="ECO:0000256" key="6">
    <source>
        <dbReference type="ARBA" id="ARBA00022777"/>
    </source>
</evidence>
<proteinExistence type="predicted"/>
<keyword evidence="2 10" id="KW-0808">Transferase</keyword>
<dbReference type="InterPro" id="IPR002498">
    <property type="entry name" value="PInositol-4-P-4/5-kinase_core"/>
</dbReference>
<dbReference type="InterPro" id="IPR013083">
    <property type="entry name" value="Znf_RING/FYVE/PHD"/>
</dbReference>
<dbReference type="SUPFAM" id="SSF52029">
    <property type="entry name" value="GroEL apical domain-like"/>
    <property type="match status" value="1"/>
</dbReference>
<evidence type="ECO:0000256" key="5">
    <source>
        <dbReference type="ARBA" id="ARBA00022771"/>
    </source>
</evidence>
<dbReference type="InterPro" id="IPR002423">
    <property type="entry name" value="Cpn60/GroEL/TCP-1"/>
</dbReference>
<dbReference type="GeneID" id="108562777"/>
<dbReference type="Gene3D" id="3.30.40.10">
    <property type="entry name" value="Zinc/RING finger domain, C3HC4 (zinc finger)"/>
    <property type="match status" value="1"/>
</dbReference>
<dbReference type="PANTHER" id="PTHR46715:SF1">
    <property type="entry name" value="1-PHOSPHATIDYLINOSITOL 3-PHOSPHATE 5-KINASE"/>
    <property type="match status" value="1"/>
</dbReference>
<dbReference type="Gene3D" id="3.30.800.10">
    <property type="entry name" value="Phosphatidylinositol Phosphate Kinase II Beta"/>
    <property type="match status" value="1"/>
</dbReference>
<evidence type="ECO:0000256" key="4">
    <source>
        <dbReference type="ARBA" id="ARBA00022741"/>
    </source>
</evidence>
<dbReference type="InterPro" id="IPR011011">
    <property type="entry name" value="Znf_FYVE_PHD"/>
</dbReference>
<dbReference type="SUPFAM" id="SSF56104">
    <property type="entry name" value="SAICAR synthase-like"/>
    <property type="match status" value="1"/>
</dbReference>
<dbReference type="InterPro" id="IPR044769">
    <property type="entry name" value="PIKfyve_PIPKc"/>
</dbReference>
<dbReference type="Pfam" id="PF01504">
    <property type="entry name" value="PIP5K"/>
    <property type="match status" value="1"/>
</dbReference>
<dbReference type="SMART" id="SM00064">
    <property type="entry name" value="FYVE"/>
    <property type="match status" value="1"/>
</dbReference>
<feature type="domain" description="FYVE-type" evidence="12">
    <location>
        <begin position="120"/>
        <end position="175"/>
    </location>
</feature>
<feature type="compositionally biased region" description="Basic and acidic residues" evidence="11">
    <location>
        <begin position="1320"/>
        <end position="1331"/>
    </location>
</feature>
<feature type="domain" description="PIPK" evidence="14">
    <location>
        <begin position="1461"/>
        <end position="1788"/>
    </location>
</feature>
<accession>A0ABM1MQ45</accession>
<keyword evidence="4 10" id="KW-0547">Nucleotide-binding</keyword>
<feature type="compositionally biased region" description="Polar residues" evidence="11">
    <location>
        <begin position="1482"/>
        <end position="1496"/>
    </location>
</feature>
<dbReference type="SMART" id="SM00049">
    <property type="entry name" value="DEP"/>
    <property type="match status" value="1"/>
</dbReference>
<dbReference type="InterPro" id="IPR017455">
    <property type="entry name" value="Znf_FYVE-rel"/>
</dbReference>
<feature type="compositionally biased region" description="Basic and acidic residues" evidence="11">
    <location>
        <begin position="1272"/>
        <end position="1285"/>
    </location>
</feature>
<dbReference type="PROSITE" id="PS50186">
    <property type="entry name" value="DEP"/>
    <property type="match status" value="1"/>
</dbReference>
<dbReference type="Pfam" id="PF01363">
    <property type="entry name" value="FYVE"/>
    <property type="match status" value="1"/>
</dbReference>
<dbReference type="InterPro" id="IPR027483">
    <property type="entry name" value="PInositol-4-P-4/5-kinase_C_sf"/>
</dbReference>
<dbReference type="Gene3D" id="1.10.10.10">
    <property type="entry name" value="Winged helix-like DNA-binding domain superfamily/Winged helix DNA-binding domain"/>
    <property type="match status" value="1"/>
</dbReference>
<keyword evidence="5 9" id="KW-0863">Zinc-finger</keyword>
<dbReference type="Proteomes" id="UP000695000">
    <property type="component" value="Unplaced"/>
</dbReference>
<evidence type="ECO:0000259" key="13">
    <source>
        <dbReference type="PROSITE" id="PS50186"/>
    </source>
</evidence>
<evidence type="ECO:0000259" key="14">
    <source>
        <dbReference type="PROSITE" id="PS51455"/>
    </source>
</evidence>
<dbReference type="InterPro" id="IPR036388">
    <property type="entry name" value="WH-like_DNA-bd_sf"/>
</dbReference>
<evidence type="ECO:0000256" key="11">
    <source>
        <dbReference type="SAM" id="MobiDB-lite"/>
    </source>
</evidence>
<dbReference type="CDD" id="cd15725">
    <property type="entry name" value="FYVE_PIKfyve_Fab1"/>
    <property type="match status" value="1"/>
</dbReference>
<dbReference type="Gene3D" id="3.50.7.10">
    <property type="entry name" value="GroEL"/>
    <property type="match status" value="1"/>
</dbReference>
<dbReference type="PROSITE" id="PS50178">
    <property type="entry name" value="ZF_FYVE"/>
    <property type="match status" value="1"/>
</dbReference>
<feature type="region of interest" description="Disordered" evidence="11">
    <location>
        <begin position="1482"/>
        <end position="1503"/>
    </location>
</feature>
<name>A0ABM1MQ45_NICVS</name>
<evidence type="ECO:0000256" key="7">
    <source>
        <dbReference type="ARBA" id="ARBA00022833"/>
    </source>
</evidence>
<keyword evidence="3" id="KW-0479">Metal-binding</keyword>
<evidence type="ECO:0000256" key="1">
    <source>
        <dbReference type="ARBA" id="ARBA00012009"/>
    </source>
</evidence>
<evidence type="ECO:0000256" key="2">
    <source>
        <dbReference type="ARBA" id="ARBA00022679"/>
    </source>
</evidence>